<name>C8NGU8_9LACT</name>
<dbReference type="Gene3D" id="1.10.287.750">
    <property type="entry name" value="SO2669-like"/>
    <property type="match status" value="1"/>
</dbReference>
<gene>
    <name evidence="1" type="ORF">HMPREF0444_1143</name>
</gene>
<dbReference type="GeneID" id="78411897"/>
<organism evidence="1 2">
    <name type="scientific">Granulicatella adiacens ATCC 49175</name>
    <dbReference type="NCBI Taxonomy" id="638301"/>
    <lineage>
        <taxon>Bacteria</taxon>
        <taxon>Bacillati</taxon>
        <taxon>Bacillota</taxon>
        <taxon>Bacilli</taxon>
        <taxon>Lactobacillales</taxon>
        <taxon>Carnobacteriaceae</taxon>
        <taxon>Granulicatella</taxon>
    </lineage>
</organism>
<dbReference type="InterPro" id="IPR009983">
    <property type="entry name" value="UPF0358"/>
</dbReference>
<dbReference type="Pfam" id="PF07408">
    <property type="entry name" value="DUF1507"/>
    <property type="match status" value="1"/>
</dbReference>
<dbReference type="STRING" id="638301.HMPREF0444_1143"/>
<proteinExistence type="predicted"/>
<dbReference type="HOGENOM" id="CLU_160493_1_0_9"/>
<comment type="caution">
    <text evidence="1">The sequence shown here is derived from an EMBL/GenBank/DDBJ whole genome shotgun (WGS) entry which is preliminary data.</text>
</comment>
<reference evidence="1 2" key="1">
    <citation type="submission" date="2009-08" db="EMBL/GenBank/DDBJ databases">
        <authorList>
            <person name="Muzny D."/>
            <person name="Qin X."/>
            <person name="Deng J."/>
            <person name="Jiang H."/>
            <person name="Liu Y."/>
            <person name="Qu J."/>
            <person name="Song X.-Z."/>
            <person name="Zhang L."/>
            <person name="Thornton R."/>
            <person name="Coyle M."/>
            <person name="Francisco L."/>
            <person name="Jackson L."/>
            <person name="Javaid M."/>
            <person name="Korchina V."/>
            <person name="Kovar C."/>
            <person name="Mata R."/>
            <person name="Mathew T."/>
            <person name="Ngo R."/>
            <person name="Nguyen L."/>
            <person name="Nguyen N."/>
            <person name="Okwuonu G."/>
            <person name="Ongeri F."/>
            <person name="Pham C."/>
            <person name="Simmons D."/>
            <person name="Wilczek-Boney K."/>
            <person name="Hale W."/>
            <person name="Jakkamsetti A."/>
            <person name="Pham P."/>
            <person name="Ruth R."/>
            <person name="San Lucas F."/>
            <person name="Warren J."/>
            <person name="Zhang J."/>
            <person name="Zhao Z."/>
            <person name="Zhou C."/>
            <person name="Zhu D."/>
            <person name="Lee S."/>
            <person name="Bess C."/>
            <person name="Blankenburg K."/>
            <person name="Forbes L."/>
            <person name="Fu Q."/>
            <person name="Gubbala S."/>
            <person name="Hirani K."/>
            <person name="Jayaseelan J.C."/>
            <person name="Lara F."/>
            <person name="Munidasa M."/>
            <person name="Palculict T."/>
            <person name="Patil S."/>
            <person name="Pu L.-L."/>
            <person name="Saada N."/>
            <person name="Tang L."/>
            <person name="Weissenberger G."/>
            <person name="Zhu Y."/>
            <person name="Hemphill L."/>
            <person name="Shang Y."/>
            <person name="Youmans B."/>
            <person name="Ayvaz T."/>
            <person name="Ross M."/>
            <person name="Santibanez J."/>
            <person name="Aqrawi P."/>
            <person name="Gross S."/>
            <person name="Joshi V."/>
            <person name="Fowler G."/>
            <person name="Nazareth L."/>
            <person name="Reid J."/>
            <person name="Worley K."/>
            <person name="Petrosino J."/>
            <person name="Highlander S."/>
            <person name="Gibbs R."/>
        </authorList>
    </citation>
    <scope>NUCLEOTIDE SEQUENCE [LARGE SCALE GENOMIC DNA]</scope>
    <source>
        <strain evidence="1 2">ATCC 49175</strain>
    </source>
</reference>
<dbReference type="AlphaFoldDB" id="C8NGU8"/>
<accession>C8NGU8</accession>
<dbReference type="RefSeq" id="WP_005607346.1">
    <property type="nucleotide sequence ID" value="NZ_CP102283.1"/>
</dbReference>
<dbReference type="eggNOG" id="COG4838">
    <property type="taxonomic scope" value="Bacteria"/>
</dbReference>
<dbReference type="SUPFAM" id="SSF140404">
    <property type="entry name" value="EF2458-like"/>
    <property type="match status" value="1"/>
</dbReference>
<keyword evidence="2" id="KW-1185">Reference proteome</keyword>
<dbReference type="InterPro" id="IPR036270">
    <property type="entry name" value="UPF0358_sf"/>
</dbReference>
<evidence type="ECO:0000313" key="2">
    <source>
        <dbReference type="Proteomes" id="UP000005926"/>
    </source>
</evidence>
<evidence type="ECO:0000313" key="1">
    <source>
        <dbReference type="EMBL" id="EEW36925.1"/>
    </source>
</evidence>
<dbReference type="EMBL" id="ACKZ01000020">
    <property type="protein sequence ID" value="EEW36925.1"/>
    <property type="molecule type" value="Genomic_DNA"/>
</dbReference>
<sequence length="90" mass="10368">MTQNPALVQLTENAKQIYQLISKQKTHLCLAKCPAFEEIIDTQLFGLSKQVEFAVAMDLIHANEGHKIMADLEYALNDMYTQIYEETYQK</sequence>
<dbReference type="Proteomes" id="UP000005926">
    <property type="component" value="Unassembled WGS sequence"/>
</dbReference>
<protein>
    <submittedName>
        <fullName evidence="1">Uncharacterized protein</fullName>
    </submittedName>
</protein>